<keyword evidence="2" id="KW-0540">Nuclease</keyword>
<feature type="domain" description="Type I restriction enzyme R protein N-terminal" evidence="1">
    <location>
        <begin position="45"/>
        <end position="154"/>
    </location>
</feature>
<dbReference type="GO" id="GO:0004519">
    <property type="term" value="F:endonuclease activity"/>
    <property type="evidence" value="ECO:0007669"/>
    <property type="project" value="UniProtKB-KW"/>
</dbReference>
<keyword evidence="2" id="KW-0378">Hydrolase</keyword>
<dbReference type="EMBL" id="QXML01000002">
    <property type="protein sequence ID" value="RIW17381.1"/>
    <property type="molecule type" value="Genomic_DNA"/>
</dbReference>
<accession>A0A418PUW2</accession>
<dbReference type="RefSeq" id="WP_119476818.1">
    <property type="nucleotide sequence ID" value="NZ_QXML01000002.1"/>
</dbReference>
<dbReference type="Proteomes" id="UP000283522">
    <property type="component" value="Unassembled WGS sequence"/>
</dbReference>
<evidence type="ECO:0000313" key="3">
    <source>
        <dbReference type="Proteomes" id="UP000283522"/>
    </source>
</evidence>
<keyword evidence="2" id="KW-0255">Endonuclease</keyword>
<dbReference type="OrthoDB" id="9790377at2"/>
<dbReference type="Gene3D" id="3.90.1570.30">
    <property type="match status" value="1"/>
</dbReference>
<protein>
    <submittedName>
        <fullName evidence="2">Type I restriction endonuclease subunit R</fullName>
    </submittedName>
</protein>
<keyword evidence="3" id="KW-1185">Reference proteome</keyword>
<reference evidence="2 3" key="1">
    <citation type="submission" date="2018-09" db="EMBL/GenBank/DDBJ databases">
        <authorList>
            <person name="Wang X."/>
            <person name="Du Z."/>
        </authorList>
    </citation>
    <scope>NUCLEOTIDE SEQUENCE [LARGE SCALE GENOMIC DNA]</scope>
    <source>
        <strain evidence="2 3">N3</strain>
    </source>
</reference>
<dbReference type="InterPro" id="IPR029464">
    <property type="entry name" value="HSDR_N"/>
</dbReference>
<gene>
    <name evidence="2" type="ORF">D0X99_06500</name>
</gene>
<name>A0A418PUW2_9BACT</name>
<dbReference type="AlphaFoldDB" id="A0A418PUW2"/>
<dbReference type="Pfam" id="PF13588">
    <property type="entry name" value="HSDR_N_2"/>
    <property type="match status" value="1"/>
</dbReference>
<evidence type="ECO:0000313" key="2">
    <source>
        <dbReference type="EMBL" id="RIW17381.1"/>
    </source>
</evidence>
<comment type="caution">
    <text evidence="2">The sequence shown here is derived from an EMBL/GenBank/DDBJ whole genome shotgun (WGS) entry which is preliminary data.</text>
</comment>
<evidence type="ECO:0000259" key="1">
    <source>
        <dbReference type="Pfam" id="PF13588"/>
    </source>
</evidence>
<proteinExistence type="predicted"/>
<organism evidence="2 3">
    <name type="scientific">Algoriphagus lacus</name>
    <dbReference type="NCBI Taxonomy" id="2056311"/>
    <lineage>
        <taxon>Bacteria</taxon>
        <taxon>Pseudomonadati</taxon>
        <taxon>Bacteroidota</taxon>
        <taxon>Cytophagia</taxon>
        <taxon>Cytophagales</taxon>
        <taxon>Cyclobacteriaceae</taxon>
        <taxon>Algoriphagus</taxon>
    </lineage>
</organism>
<sequence length="158" mass="18614">MSSTQDQKINLPILNLPHFEPTIRQSDGKLWIFDSLRKKYLVLTPEEWVRQHWTNYLINHQDYPGGLFSLEKGLKYNKLQKRTDLVVFDREGKPYLLVECKAPTIRINDQTLGQAMAYNRELNCPNLILSNGIKHFYMAYDSDEKKFIQRQSLPICPK</sequence>